<evidence type="ECO:0000256" key="7">
    <source>
        <dbReference type="ARBA" id="ARBA00023136"/>
    </source>
</evidence>
<dbReference type="Pfam" id="PF01925">
    <property type="entry name" value="TauE"/>
    <property type="match status" value="1"/>
</dbReference>
<evidence type="ECO:0000256" key="4">
    <source>
        <dbReference type="ARBA" id="ARBA00022475"/>
    </source>
</evidence>
<evidence type="ECO:0000256" key="1">
    <source>
        <dbReference type="ARBA" id="ARBA00004651"/>
    </source>
</evidence>
<evidence type="ECO:0000256" key="8">
    <source>
        <dbReference type="RuleBase" id="RU363041"/>
    </source>
</evidence>
<dbReference type="Proteomes" id="UP000289200">
    <property type="component" value="Unassembled WGS sequence"/>
</dbReference>
<feature type="transmembrane region" description="Helical" evidence="8">
    <location>
        <begin position="169"/>
        <end position="190"/>
    </location>
</feature>
<feature type="transmembrane region" description="Helical" evidence="8">
    <location>
        <begin position="7"/>
        <end position="24"/>
    </location>
</feature>
<dbReference type="PANTHER" id="PTHR30269">
    <property type="entry name" value="TRANSMEMBRANE PROTEIN YFCA"/>
    <property type="match status" value="1"/>
</dbReference>
<feature type="transmembrane region" description="Helical" evidence="8">
    <location>
        <begin position="36"/>
        <end position="59"/>
    </location>
</feature>
<evidence type="ECO:0000313" key="10">
    <source>
        <dbReference type="Proteomes" id="UP000289200"/>
    </source>
</evidence>
<evidence type="ECO:0000256" key="5">
    <source>
        <dbReference type="ARBA" id="ARBA00022692"/>
    </source>
</evidence>
<feature type="transmembrane region" description="Helical" evidence="8">
    <location>
        <begin position="106"/>
        <end position="126"/>
    </location>
</feature>
<keyword evidence="5 8" id="KW-0812">Transmembrane</keyword>
<evidence type="ECO:0000256" key="2">
    <source>
        <dbReference type="ARBA" id="ARBA00009142"/>
    </source>
</evidence>
<evidence type="ECO:0000256" key="6">
    <source>
        <dbReference type="ARBA" id="ARBA00022989"/>
    </source>
</evidence>
<comment type="subcellular location">
    <subcellularLocation>
        <location evidence="1 8">Cell membrane</location>
        <topology evidence="1 8">Multi-pass membrane protein</topology>
    </subcellularLocation>
</comment>
<name>A0A447CW24_9BRAD</name>
<evidence type="ECO:0000256" key="3">
    <source>
        <dbReference type="ARBA" id="ARBA00022448"/>
    </source>
</evidence>
<dbReference type="RefSeq" id="WP_129609825.1">
    <property type="nucleotide sequence ID" value="NZ_UWOC01000159.1"/>
</dbReference>
<keyword evidence="10" id="KW-1185">Reference proteome</keyword>
<keyword evidence="7 8" id="KW-0472">Membrane</keyword>
<keyword evidence="3" id="KW-0813">Transport</keyword>
<proteinExistence type="inferred from homology"/>
<keyword evidence="6 8" id="KW-1133">Transmembrane helix</keyword>
<sequence length="249" mass="25182">MHTTPDILSLLAIGTATFLFAGLVKGTIGLGLPTVAMGLLGLVLPPATAATVLLVPSFVTNAWQMLDGPELGRLLRRLWPMLAGMVVGTLAGSWSIGLAWPGAGAALGVALALYGLVGLLGLRVAAEQVKAIWIGPAVGLATGLVTAATGVFVLPAVPYLQALGLGKDGLVQALGLSFTVSTVALGIGLTQAQTLDAPLLGLSVLALLPAGAGMWLGQMLRARVSETVFRTVFFAGLLVLGGYAVVRGL</sequence>
<dbReference type="EMBL" id="UWOC01000159">
    <property type="protein sequence ID" value="VCU09497.1"/>
    <property type="molecule type" value="Genomic_DNA"/>
</dbReference>
<feature type="transmembrane region" description="Helical" evidence="8">
    <location>
        <begin position="79"/>
        <end position="100"/>
    </location>
</feature>
<feature type="transmembrane region" description="Helical" evidence="8">
    <location>
        <begin position="228"/>
        <end position="246"/>
    </location>
</feature>
<feature type="transmembrane region" description="Helical" evidence="8">
    <location>
        <begin position="133"/>
        <end position="157"/>
    </location>
</feature>
<reference evidence="10" key="1">
    <citation type="submission" date="2018-10" db="EMBL/GenBank/DDBJ databases">
        <authorList>
            <person name="Peiro R."/>
            <person name="Begona"/>
            <person name="Cbmso G."/>
            <person name="Lopez M."/>
            <person name="Gonzalez S."/>
            <person name="Sacristan E."/>
            <person name="Castillo E."/>
        </authorList>
    </citation>
    <scope>NUCLEOTIDE SEQUENCE [LARGE SCALE GENOMIC DNA]</scope>
</reference>
<dbReference type="AlphaFoldDB" id="A0A447CW24"/>
<organism evidence="9 10">
    <name type="scientific">Rhodoplanes serenus</name>
    <dbReference type="NCBI Taxonomy" id="200615"/>
    <lineage>
        <taxon>Bacteria</taxon>
        <taxon>Pseudomonadati</taxon>
        <taxon>Pseudomonadota</taxon>
        <taxon>Alphaproteobacteria</taxon>
        <taxon>Hyphomicrobiales</taxon>
        <taxon>Nitrobacteraceae</taxon>
        <taxon>Rhodoplanes</taxon>
    </lineage>
</organism>
<comment type="similarity">
    <text evidence="2 8">Belongs to the 4-toluene sulfonate uptake permease (TSUP) (TC 2.A.102) family.</text>
</comment>
<comment type="caution">
    <text evidence="9">The sequence shown here is derived from an EMBL/GenBank/DDBJ whole genome shotgun (WGS) entry which is preliminary data.</text>
</comment>
<dbReference type="InterPro" id="IPR002781">
    <property type="entry name" value="TM_pro_TauE-like"/>
</dbReference>
<protein>
    <recommendedName>
        <fullName evidence="8">Probable membrane transporter protein</fullName>
    </recommendedName>
</protein>
<dbReference type="InterPro" id="IPR052017">
    <property type="entry name" value="TSUP"/>
</dbReference>
<accession>A0A447CW24</accession>
<keyword evidence="4 8" id="KW-1003">Cell membrane</keyword>
<gene>
    <name evidence="9" type="ORF">RHODGE_RHODGE_03181</name>
</gene>
<feature type="transmembrane region" description="Helical" evidence="8">
    <location>
        <begin position="197"/>
        <end position="216"/>
    </location>
</feature>
<evidence type="ECO:0000313" key="9">
    <source>
        <dbReference type="EMBL" id="VCU09497.1"/>
    </source>
</evidence>
<dbReference type="GO" id="GO:0005886">
    <property type="term" value="C:plasma membrane"/>
    <property type="evidence" value="ECO:0007669"/>
    <property type="project" value="UniProtKB-SubCell"/>
</dbReference>
<dbReference type="PANTHER" id="PTHR30269:SF32">
    <property type="entry name" value="MEMBRANE TRANSPORTER PROTEIN-RELATED"/>
    <property type="match status" value="1"/>
</dbReference>
<dbReference type="OrthoDB" id="9800873at2"/>